<dbReference type="EMBL" id="CADEPM010000007">
    <property type="protein sequence ID" value="CAB3408633.1"/>
    <property type="molecule type" value="Genomic_DNA"/>
</dbReference>
<protein>
    <recommendedName>
        <fullName evidence="4">DNA2/NAM7 helicase helicase domain-containing protein</fullName>
    </recommendedName>
</protein>
<evidence type="ECO:0008006" key="4">
    <source>
        <dbReference type="Google" id="ProtNLM"/>
    </source>
</evidence>
<sequence>MKWIIDKIKKEKKKEKENLFLTYGIRHPDEQYANDDTRTDHNEEFATAIKFCQRQGLLIQDELRSSAGKRAWKQSVKNPEQAAINLFIKRYQPRRVIATTASALSFLRTSWKNLALVAAFPDARLALLGDFRQLSPFSHTKNTKSIRKAGVGEPLFWLIDGERVPIVELTHVWRTHPVTTRILSEAFYGNSLQTAKRSRILYAAGHVLPRTPEGSRHPVPDEDGQGTIRLRQGRPPPQKSHCPEPDRSYLEFWFVDPLWSRSITWK</sequence>
<comment type="caution">
    <text evidence="2">The sequence shown here is derived from an EMBL/GenBank/DDBJ whole genome shotgun (WGS) entry which is preliminary data.</text>
</comment>
<dbReference type="AlphaFoldDB" id="A0A8S1F4K0"/>
<proteinExistence type="predicted"/>
<accession>A0A8S1F4K0</accession>
<evidence type="ECO:0000256" key="1">
    <source>
        <dbReference type="SAM" id="MobiDB-lite"/>
    </source>
</evidence>
<dbReference type="Proteomes" id="UP000494206">
    <property type="component" value="Unassembled WGS sequence"/>
</dbReference>
<reference evidence="2 3" key="1">
    <citation type="submission" date="2020-04" db="EMBL/GenBank/DDBJ databases">
        <authorList>
            <person name="Laetsch R D."/>
            <person name="Stevens L."/>
            <person name="Kumar S."/>
            <person name="Blaxter L. M."/>
        </authorList>
    </citation>
    <scope>NUCLEOTIDE SEQUENCE [LARGE SCALE GENOMIC DNA]</scope>
</reference>
<keyword evidence="3" id="KW-1185">Reference proteome</keyword>
<organism evidence="2 3">
    <name type="scientific">Caenorhabditis bovis</name>
    <dbReference type="NCBI Taxonomy" id="2654633"/>
    <lineage>
        <taxon>Eukaryota</taxon>
        <taxon>Metazoa</taxon>
        <taxon>Ecdysozoa</taxon>
        <taxon>Nematoda</taxon>
        <taxon>Chromadorea</taxon>
        <taxon>Rhabditida</taxon>
        <taxon>Rhabditina</taxon>
        <taxon>Rhabditomorpha</taxon>
        <taxon>Rhabditoidea</taxon>
        <taxon>Rhabditidae</taxon>
        <taxon>Peloderinae</taxon>
        <taxon>Caenorhabditis</taxon>
    </lineage>
</organism>
<evidence type="ECO:0000313" key="3">
    <source>
        <dbReference type="Proteomes" id="UP000494206"/>
    </source>
</evidence>
<evidence type="ECO:0000313" key="2">
    <source>
        <dbReference type="EMBL" id="CAB3408633.1"/>
    </source>
</evidence>
<gene>
    <name evidence="2" type="ORF">CBOVIS_LOCUS10389</name>
</gene>
<feature type="region of interest" description="Disordered" evidence="1">
    <location>
        <begin position="209"/>
        <end position="244"/>
    </location>
</feature>
<name>A0A8S1F4K0_9PELO</name>
<dbReference type="OrthoDB" id="5813042at2759"/>